<dbReference type="PIRSF" id="PIRSF015965">
    <property type="entry name" value="26S_Psome_Rpn1"/>
    <property type="match status" value="1"/>
</dbReference>
<dbReference type="GO" id="GO:0042176">
    <property type="term" value="P:regulation of protein catabolic process"/>
    <property type="evidence" value="ECO:0007669"/>
    <property type="project" value="InterPro"/>
</dbReference>
<dbReference type="Gene3D" id="1.25.10.10">
    <property type="entry name" value="Leucine-rich Repeat Variant"/>
    <property type="match status" value="1"/>
</dbReference>
<dbReference type="InterPro" id="IPR041433">
    <property type="entry name" value="RPN1_C"/>
</dbReference>
<evidence type="ECO:0000256" key="4">
    <source>
        <dbReference type="PIRNR" id="PIRNR015965"/>
    </source>
</evidence>
<evidence type="ECO:0000313" key="8">
    <source>
        <dbReference type="EMBL" id="KZT61679.1"/>
    </source>
</evidence>
<accession>A0A165JCZ9</accession>
<gene>
    <name evidence="8" type="ORF">CALCODRAFT_490913</name>
</gene>
<dbReference type="GO" id="GO:0008540">
    <property type="term" value="C:proteasome regulatory particle, base subcomplex"/>
    <property type="evidence" value="ECO:0007669"/>
    <property type="project" value="UniProtKB-UniRule"/>
</dbReference>
<dbReference type="Pfam" id="PF18051">
    <property type="entry name" value="RPN1_C"/>
    <property type="match status" value="1"/>
</dbReference>
<feature type="compositionally biased region" description="Low complexity" evidence="5">
    <location>
        <begin position="655"/>
        <end position="672"/>
    </location>
</feature>
<dbReference type="InterPro" id="IPR002015">
    <property type="entry name" value="Proteasome/cyclosome_rpt"/>
</dbReference>
<dbReference type="PANTHER" id="PTHR10943">
    <property type="entry name" value="26S PROTEASOME NON-ATPASE REGULATORY SUBUNIT"/>
    <property type="match status" value="1"/>
</dbReference>
<dbReference type="Pfam" id="PF17781">
    <property type="entry name" value="RPN1_RPN2_N"/>
    <property type="match status" value="1"/>
</dbReference>
<dbReference type="OrthoDB" id="10252509at2759"/>
<evidence type="ECO:0000256" key="5">
    <source>
        <dbReference type="SAM" id="MobiDB-lite"/>
    </source>
</evidence>
<feature type="region of interest" description="Disordered" evidence="5">
    <location>
        <begin position="1"/>
        <end position="46"/>
    </location>
</feature>
<evidence type="ECO:0000259" key="6">
    <source>
        <dbReference type="Pfam" id="PF17781"/>
    </source>
</evidence>
<comment type="similarity">
    <text evidence="1 4">Belongs to the proteasome subunit S2 family.</text>
</comment>
<dbReference type="FunCoup" id="A0A165JCZ9">
    <property type="interactions" value="845"/>
</dbReference>
<dbReference type="GO" id="GO:0034515">
    <property type="term" value="C:proteasome storage granule"/>
    <property type="evidence" value="ECO:0007669"/>
    <property type="project" value="TreeGrafter"/>
</dbReference>
<protein>
    <recommendedName>
        <fullName evidence="4">26S proteasome regulatory subunit RPN1</fullName>
    </recommendedName>
</protein>
<dbReference type="AlphaFoldDB" id="A0A165JCZ9"/>
<dbReference type="Proteomes" id="UP000076842">
    <property type="component" value="Unassembled WGS sequence"/>
</dbReference>
<dbReference type="Pfam" id="PF01851">
    <property type="entry name" value="PC_rep"/>
    <property type="match status" value="1"/>
</dbReference>
<dbReference type="GO" id="GO:0043161">
    <property type="term" value="P:proteasome-mediated ubiquitin-dependent protein catabolic process"/>
    <property type="evidence" value="ECO:0007669"/>
    <property type="project" value="TreeGrafter"/>
</dbReference>
<dbReference type="InterPro" id="IPR016643">
    <property type="entry name" value="26S_Psome_Rpn1"/>
</dbReference>
<dbReference type="EMBL" id="KV423921">
    <property type="protein sequence ID" value="KZT61679.1"/>
    <property type="molecule type" value="Genomic_DNA"/>
</dbReference>
<evidence type="ECO:0000259" key="7">
    <source>
        <dbReference type="Pfam" id="PF18051"/>
    </source>
</evidence>
<dbReference type="PANTHER" id="PTHR10943:SF1">
    <property type="entry name" value="26S PROTEASOME NON-ATPASE REGULATORY SUBUNIT 2"/>
    <property type="match status" value="1"/>
</dbReference>
<evidence type="ECO:0000256" key="3">
    <source>
        <dbReference type="ARBA" id="ARBA00022942"/>
    </source>
</evidence>
<feature type="compositionally biased region" description="Basic and acidic residues" evidence="5">
    <location>
        <begin position="15"/>
        <end position="39"/>
    </location>
</feature>
<keyword evidence="2" id="KW-0677">Repeat</keyword>
<dbReference type="InterPro" id="IPR016024">
    <property type="entry name" value="ARM-type_fold"/>
</dbReference>
<dbReference type="InParanoid" id="A0A165JCZ9"/>
<organism evidence="8 9">
    <name type="scientific">Calocera cornea HHB12733</name>
    <dbReference type="NCBI Taxonomy" id="1353952"/>
    <lineage>
        <taxon>Eukaryota</taxon>
        <taxon>Fungi</taxon>
        <taxon>Dikarya</taxon>
        <taxon>Basidiomycota</taxon>
        <taxon>Agaricomycotina</taxon>
        <taxon>Dacrymycetes</taxon>
        <taxon>Dacrymycetales</taxon>
        <taxon>Dacrymycetaceae</taxon>
        <taxon>Calocera</taxon>
    </lineage>
</organism>
<keyword evidence="9" id="KW-1185">Reference proteome</keyword>
<sequence>MPIKEEATIVVPSEDPVKPKKEQEKEKLADGKDDNKGEGEELSEEDLQLRNELEMLVERLRESDHSLYKPALETMRSLIRTATSSMTSVPKPLKFLRPYYPELQELYEKFEGSVEDKGLFADILSVLSMTYSTPLAGQTTLSYRLDSPHPSPPGDWGHEYVLHLASELGAEYSARADKGDSASSPEMQKLSDLAEECAKWFLGHNAEADAVDLLSECECVPKLVDLVDSVNYARVGRYMVSCVSLLIPPDDIAFLRTAHDIYLKQSRFPEAIALAIRLNDPAVIRHDFNAPANPHMRQQLAFIIARSQIPLVWLAENPEEATTDDVLTSLPEDLVACLTNTTLSNHFKTFGKELGVTEPRTLEDIYKSHLEPSSARSVPAQGVDSARQNLAGTFVNAFVNVGFGNDKMMSDVEDGQSWIYKNKEHGMMSAAASLGVSMLWDTEVGLGHIDKHTYSSEEYIKAGAFMAMGILHTGVRTEIDAPIALLTEQIESKSVPLKTGAIVGLGFAYASTHRNDVLAILLPLVADETLSMSLAALAALSLGFVFVGSCNGEIAGTILQTMMERDPAQLTDKWSRFMALGLAFLYLGRQEAADATIETLRAIDHPLAKQAQILVDICAFAGTSNVLKVQQMLHYCTDHITKEDKKDEPAEQAPAEGSSSQANGASGSGTQADGTTTEEKKEDEKKDDDDTFQAFAVLGIAVVAMGEDVGAEMSLRTFNHLMHYGEPIIRRAVPLALGLLSTSNPQLPLLDILSKYSHDSDLDVAANSIFAMGLIGAGTNNARLAQMLRQLAGYYGKEPDCLFVTRVAQGLVNAGKGTVTLNPFYQDRVLMNLPAVAGLLATLMAFIDAKAFILDKSHWMLYYLVTAMYPRFFITLDEELNPLPITVRVGQAVDVVGQAGKPRTISGFQTYQTPVRLATTERAELATEQFIPFATVLEGLVILEKNPGWEDEKMDI</sequence>
<comment type="function">
    <text evidence="4">Acts as a regulatory subunit of the 26 proteasome which is involved in the ATP-dependent degradation of ubiquitinated proteins.</text>
</comment>
<dbReference type="GO" id="GO:0030234">
    <property type="term" value="F:enzyme regulator activity"/>
    <property type="evidence" value="ECO:0007669"/>
    <property type="project" value="UniProtKB-UniRule"/>
</dbReference>
<evidence type="ECO:0000313" key="9">
    <source>
        <dbReference type="Proteomes" id="UP000076842"/>
    </source>
</evidence>
<evidence type="ECO:0000256" key="2">
    <source>
        <dbReference type="ARBA" id="ARBA00022737"/>
    </source>
</evidence>
<dbReference type="GO" id="GO:0005634">
    <property type="term" value="C:nucleus"/>
    <property type="evidence" value="ECO:0007669"/>
    <property type="project" value="TreeGrafter"/>
</dbReference>
<dbReference type="SUPFAM" id="SSF48371">
    <property type="entry name" value="ARM repeat"/>
    <property type="match status" value="1"/>
</dbReference>
<reference evidence="8 9" key="1">
    <citation type="journal article" date="2016" name="Mol. Biol. Evol.">
        <title>Comparative Genomics of Early-Diverging Mushroom-Forming Fungi Provides Insights into the Origins of Lignocellulose Decay Capabilities.</title>
        <authorList>
            <person name="Nagy L.G."/>
            <person name="Riley R."/>
            <person name="Tritt A."/>
            <person name="Adam C."/>
            <person name="Daum C."/>
            <person name="Floudas D."/>
            <person name="Sun H."/>
            <person name="Yadav J.S."/>
            <person name="Pangilinan J."/>
            <person name="Larsson K.H."/>
            <person name="Matsuura K."/>
            <person name="Barry K."/>
            <person name="Labutti K."/>
            <person name="Kuo R."/>
            <person name="Ohm R.A."/>
            <person name="Bhattacharya S.S."/>
            <person name="Shirouzu T."/>
            <person name="Yoshinaga Y."/>
            <person name="Martin F.M."/>
            <person name="Grigoriev I.V."/>
            <person name="Hibbett D.S."/>
        </authorList>
    </citation>
    <scope>NUCLEOTIDE SEQUENCE [LARGE SCALE GENOMIC DNA]</scope>
    <source>
        <strain evidence="8 9">HHB12733</strain>
    </source>
</reference>
<dbReference type="STRING" id="1353952.A0A165JCZ9"/>
<name>A0A165JCZ9_9BASI</name>
<dbReference type="InterPro" id="IPR040892">
    <property type="entry name" value="RPN1_N"/>
</dbReference>
<dbReference type="InterPro" id="IPR011989">
    <property type="entry name" value="ARM-like"/>
</dbReference>
<evidence type="ECO:0000256" key="1">
    <source>
        <dbReference type="ARBA" id="ARBA00005460"/>
    </source>
</evidence>
<feature type="domain" description="26S proteasome non-ATPase regulatory subunit RPN1 C-terminal" evidence="7">
    <location>
        <begin position="896"/>
        <end position="949"/>
    </location>
</feature>
<feature type="region of interest" description="Disordered" evidence="5">
    <location>
        <begin position="643"/>
        <end position="688"/>
    </location>
</feature>
<feature type="domain" description="RPN1 N-terminal" evidence="6">
    <location>
        <begin position="53"/>
        <end position="371"/>
    </location>
</feature>
<keyword evidence="3 4" id="KW-0647">Proteasome</keyword>
<proteinExistence type="inferred from homology"/>